<keyword evidence="3" id="KW-1185">Reference proteome</keyword>
<accession>A0ABY6GXC0</accession>
<dbReference type="EMBL" id="CP103300">
    <property type="protein sequence ID" value="UYM17019.1"/>
    <property type="molecule type" value="Genomic_DNA"/>
</dbReference>
<gene>
    <name evidence="2" type="ORF">NX720_03575</name>
</gene>
<dbReference type="Proteomes" id="UP001163255">
    <property type="component" value="Chromosome"/>
</dbReference>
<proteinExistence type="predicted"/>
<name>A0ABY6GXC0_9GAMM</name>
<evidence type="ECO:0000313" key="2">
    <source>
        <dbReference type="EMBL" id="UYM17019.1"/>
    </source>
</evidence>
<sequence>MSTSHVPIQPISPPITASAESTLKTSSTTDMMDKHMNIQVFKLAKTLSAGVTSMKRVIGVDTHMSNQGTRGA</sequence>
<dbReference type="RefSeq" id="WP_262599433.1">
    <property type="nucleotide sequence ID" value="NZ_CP103300.1"/>
</dbReference>
<feature type="region of interest" description="Disordered" evidence="1">
    <location>
        <begin position="1"/>
        <end position="26"/>
    </location>
</feature>
<evidence type="ECO:0000256" key="1">
    <source>
        <dbReference type="SAM" id="MobiDB-lite"/>
    </source>
</evidence>
<evidence type="ECO:0000313" key="3">
    <source>
        <dbReference type="Proteomes" id="UP001163255"/>
    </source>
</evidence>
<reference evidence="2" key="1">
    <citation type="submission" date="2022-10" db="EMBL/GenBank/DDBJ databases">
        <title>Completed Genome Sequence of two octocoral isolated bacterium, Endozoicomonas euniceicola EF212T and Endozoicomonas gorgoniicola PS125T.</title>
        <authorList>
            <person name="Chiou Y.-J."/>
            <person name="Chen Y.-H."/>
        </authorList>
    </citation>
    <scope>NUCLEOTIDE SEQUENCE</scope>
    <source>
        <strain evidence="2">EF212</strain>
    </source>
</reference>
<organism evidence="2 3">
    <name type="scientific">Endozoicomonas euniceicola</name>
    <dbReference type="NCBI Taxonomy" id="1234143"/>
    <lineage>
        <taxon>Bacteria</taxon>
        <taxon>Pseudomonadati</taxon>
        <taxon>Pseudomonadota</taxon>
        <taxon>Gammaproteobacteria</taxon>
        <taxon>Oceanospirillales</taxon>
        <taxon>Endozoicomonadaceae</taxon>
        <taxon>Endozoicomonas</taxon>
    </lineage>
</organism>
<protein>
    <submittedName>
        <fullName evidence="2">Uncharacterized protein</fullName>
    </submittedName>
</protein>